<dbReference type="InterPro" id="IPR012394">
    <property type="entry name" value="Aldehyde_DH_NAD(P)"/>
</dbReference>
<dbReference type="PANTHER" id="PTHR11699">
    <property type="entry name" value="ALDEHYDE DEHYDROGENASE-RELATED"/>
    <property type="match status" value="1"/>
</dbReference>
<dbReference type="KEGG" id="tab:CIG75_10405"/>
<evidence type="ECO:0000256" key="1">
    <source>
        <dbReference type="ARBA" id="ARBA00009986"/>
    </source>
</evidence>
<dbReference type="SUPFAM" id="SSF53720">
    <property type="entry name" value="ALDH-like"/>
    <property type="match status" value="1"/>
</dbReference>
<evidence type="ECO:0000259" key="7">
    <source>
        <dbReference type="Pfam" id="PF00171"/>
    </source>
</evidence>
<dbReference type="Proteomes" id="UP000214688">
    <property type="component" value="Chromosome"/>
</dbReference>
<feature type="domain" description="Aldehyde dehydrogenase" evidence="7">
    <location>
        <begin position="5"/>
        <end position="451"/>
    </location>
</feature>
<dbReference type="GO" id="GO:0006081">
    <property type="term" value="P:aldehyde metabolic process"/>
    <property type="evidence" value="ECO:0007669"/>
    <property type="project" value="InterPro"/>
</dbReference>
<dbReference type="OrthoDB" id="9758906at2"/>
<keyword evidence="9" id="KW-1185">Reference proteome</keyword>
<dbReference type="Pfam" id="PF00171">
    <property type="entry name" value="Aldedh"/>
    <property type="match status" value="1"/>
</dbReference>
<dbReference type="InterPro" id="IPR015590">
    <property type="entry name" value="Aldehyde_DH_dom"/>
</dbReference>
<sequence length="523" mass="57817">MTYMVQINPATGEKVAEIKEKSQTEVLAAMTRARAAFPAWSQTPLDRRLAFLRRLRELLVDQIDEVAATIAQATGKVQVEAVMTEIFPTADIIHYYEKRASDFLAPKRVKTPFVFWGNHSYVEYKPMGVVAVISPWNYPLYLSIVPILSALVAGNCVLFKPSEVTPLVGVLIEKLFADAGFPADVVQVLHGGRETGQAVVSAKPDKIFFTGSVATGKKIMAAAAEHLIPVELELGGKDPMIVFADADLDRAVRGALWGAFTNAGQVCMSVERVYVEAPVYDEFVRKVVAATQELRQGVEFGSMTYPLQMQLVQAHIQDAVEKGARVECGGHALQEGTLYFAPTVLTGVNSSMRLMQEETFGPLLPILPFATEEQAVKQANDSEYGLNASVWSQDLVKAKRVATQLISGNVCINDVITNVANPHLPFGGVKHSGIGRYHGPEGLHTFCHQTSIMVNKGTKPREINWYPYTPELQDAFHTLTRLLFGKKRSVPFPALKNLFKQMLRTYRKQNGQPWQGEQKNLPM</sequence>
<evidence type="ECO:0000256" key="5">
    <source>
        <dbReference type="PROSITE-ProRule" id="PRU10007"/>
    </source>
</evidence>
<dbReference type="EMBL" id="CP022657">
    <property type="protein sequence ID" value="ASS75361.1"/>
    <property type="molecule type" value="Genomic_DNA"/>
</dbReference>
<gene>
    <name evidence="8" type="ORF">CIG75_10405</name>
</gene>
<dbReference type="RefSeq" id="WP_094236609.1">
    <property type="nucleotide sequence ID" value="NZ_CP022657.1"/>
</dbReference>
<dbReference type="InterPro" id="IPR029510">
    <property type="entry name" value="Ald_DH_CS_GLU"/>
</dbReference>
<dbReference type="AlphaFoldDB" id="A0A223D1E0"/>
<evidence type="ECO:0000256" key="4">
    <source>
        <dbReference type="PIRSR" id="PIRSR036492-1"/>
    </source>
</evidence>
<proteinExistence type="inferred from homology"/>
<evidence type="ECO:0000313" key="9">
    <source>
        <dbReference type="Proteomes" id="UP000214688"/>
    </source>
</evidence>
<dbReference type="InterPro" id="IPR016162">
    <property type="entry name" value="Ald_DH_N"/>
</dbReference>
<dbReference type="Gene3D" id="3.40.309.10">
    <property type="entry name" value="Aldehyde Dehydrogenase, Chain A, domain 2"/>
    <property type="match status" value="1"/>
</dbReference>
<reference evidence="8 9" key="1">
    <citation type="journal article" date="2015" name="Int. J. Syst. Evol. Microbiol.">
        <title>Tumebacillus algifaecis sp. nov., isolated from decomposing algal scum.</title>
        <authorList>
            <person name="Wu Y.F."/>
            <person name="Zhang B."/>
            <person name="Xing P."/>
            <person name="Wu Q.L."/>
            <person name="Liu S.J."/>
        </authorList>
    </citation>
    <scope>NUCLEOTIDE SEQUENCE [LARGE SCALE GENOMIC DNA]</scope>
    <source>
        <strain evidence="8 9">THMBR28</strain>
    </source>
</reference>
<feature type="active site" evidence="4 5">
    <location>
        <position position="233"/>
    </location>
</feature>
<dbReference type="InterPro" id="IPR016163">
    <property type="entry name" value="Ald_DH_C"/>
</dbReference>
<feature type="active site" evidence="4">
    <location>
        <position position="267"/>
    </location>
</feature>
<dbReference type="InterPro" id="IPR016161">
    <property type="entry name" value="Ald_DH/histidinol_DH"/>
</dbReference>
<protein>
    <recommendedName>
        <fullName evidence="3">Aldehyde dehydrogenase</fullName>
    </recommendedName>
</protein>
<evidence type="ECO:0000313" key="8">
    <source>
        <dbReference type="EMBL" id="ASS75361.1"/>
    </source>
</evidence>
<dbReference type="GO" id="GO:0016620">
    <property type="term" value="F:oxidoreductase activity, acting on the aldehyde or oxo group of donors, NAD or NADP as acceptor"/>
    <property type="evidence" value="ECO:0007669"/>
    <property type="project" value="InterPro"/>
</dbReference>
<dbReference type="PIRSF" id="PIRSF036492">
    <property type="entry name" value="ALDH"/>
    <property type="match status" value="1"/>
</dbReference>
<accession>A0A223D1E0</accession>
<comment type="similarity">
    <text evidence="1 3 6">Belongs to the aldehyde dehydrogenase family.</text>
</comment>
<name>A0A223D1E0_9BACL</name>
<dbReference type="Gene3D" id="3.40.605.10">
    <property type="entry name" value="Aldehyde Dehydrogenase, Chain A, domain 1"/>
    <property type="match status" value="1"/>
</dbReference>
<organism evidence="8 9">
    <name type="scientific">Tumebacillus algifaecis</name>
    <dbReference type="NCBI Taxonomy" id="1214604"/>
    <lineage>
        <taxon>Bacteria</taxon>
        <taxon>Bacillati</taxon>
        <taxon>Bacillota</taxon>
        <taxon>Bacilli</taxon>
        <taxon>Bacillales</taxon>
        <taxon>Alicyclobacillaceae</taxon>
        <taxon>Tumebacillus</taxon>
    </lineage>
</organism>
<dbReference type="PROSITE" id="PS00687">
    <property type="entry name" value="ALDEHYDE_DEHYDR_GLU"/>
    <property type="match status" value="1"/>
</dbReference>
<dbReference type="CDD" id="cd07099">
    <property type="entry name" value="ALDH_DDALDH"/>
    <property type="match status" value="1"/>
</dbReference>
<dbReference type="FunFam" id="3.40.309.10:FF:000009">
    <property type="entry name" value="Aldehyde dehydrogenase A"/>
    <property type="match status" value="1"/>
</dbReference>
<evidence type="ECO:0000256" key="3">
    <source>
        <dbReference type="PIRNR" id="PIRNR036492"/>
    </source>
</evidence>
<keyword evidence="2 3" id="KW-0560">Oxidoreductase</keyword>
<evidence type="ECO:0000256" key="6">
    <source>
        <dbReference type="RuleBase" id="RU003345"/>
    </source>
</evidence>
<evidence type="ECO:0000256" key="2">
    <source>
        <dbReference type="ARBA" id="ARBA00023002"/>
    </source>
</evidence>